<name>A0A2A2SKI4_9SPHN</name>
<gene>
    <name evidence="3" type="ORF">CKY28_01880</name>
</gene>
<dbReference type="EMBL" id="NSLI01000001">
    <property type="protein sequence ID" value="PAX09521.1"/>
    <property type="molecule type" value="Genomic_DNA"/>
</dbReference>
<evidence type="ECO:0000313" key="4">
    <source>
        <dbReference type="Proteomes" id="UP000218151"/>
    </source>
</evidence>
<evidence type="ECO:0000256" key="1">
    <source>
        <dbReference type="SAM" id="MobiDB-lite"/>
    </source>
</evidence>
<sequence length="125" mass="13230">MTDATSSFPTGGLGQDDDAASKRTRRRDSLFLSARLSFEGRPPVEVRVRNLSEGGLMAEGAPPLAIGTAVAVELRNLGTVPGRVAWYTDNRAGIAFDVEIDPKRARKPVAVKSSAASGRPGVRPL</sequence>
<evidence type="ECO:0000313" key="3">
    <source>
        <dbReference type="EMBL" id="PAX09521.1"/>
    </source>
</evidence>
<dbReference type="GO" id="GO:0035438">
    <property type="term" value="F:cyclic-di-GMP binding"/>
    <property type="evidence" value="ECO:0007669"/>
    <property type="project" value="InterPro"/>
</dbReference>
<reference evidence="4" key="1">
    <citation type="submission" date="2017-09" db="EMBL/GenBank/DDBJ databases">
        <authorList>
            <person name="Feng G."/>
            <person name="Zhu H."/>
        </authorList>
    </citation>
    <scope>NUCLEOTIDE SEQUENCE [LARGE SCALE GENOMIC DNA]</scope>
    <source>
        <strain evidence="4">1PNM-20</strain>
    </source>
</reference>
<dbReference type="OrthoDB" id="7391081at2"/>
<dbReference type="InterPro" id="IPR009875">
    <property type="entry name" value="PilZ_domain"/>
</dbReference>
<evidence type="ECO:0000259" key="2">
    <source>
        <dbReference type="Pfam" id="PF07238"/>
    </source>
</evidence>
<accession>A0A2A2SKI4</accession>
<proteinExistence type="predicted"/>
<dbReference type="SUPFAM" id="SSF141371">
    <property type="entry name" value="PilZ domain-like"/>
    <property type="match status" value="1"/>
</dbReference>
<dbReference type="RefSeq" id="WP_095996628.1">
    <property type="nucleotide sequence ID" value="NZ_NSLI01000001.1"/>
</dbReference>
<feature type="region of interest" description="Disordered" evidence="1">
    <location>
        <begin position="1"/>
        <end position="25"/>
    </location>
</feature>
<comment type="caution">
    <text evidence="3">The sequence shown here is derived from an EMBL/GenBank/DDBJ whole genome shotgun (WGS) entry which is preliminary data.</text>
</comment>
<dbReference type="Pfam" id="PF07238">
    <property type="entry name" value="PilZ"/>
    <property type="match status" value="1"/>
</dbReference>
<organism evidence="3 4">
    <name type="scientific">Sphingomonas lenta</name>
    <dbReference type="NCBI Taxonomy" id="1141887"/>
    <lineage>
        <taxon>Bacteria</taxon>
        <taxon>Pseudomonadati</taxon>
        <taxon>Pseudomonadota</taxon>
        <taxon>Alphaproteobacteria</taxon>
        <taxon>Sphingomonadales</taxon>
        <taxon>Sphingomonadaceae</taxon>
        <taxon>Sphingomonas</taxon>
    </lineage>
</organism>
<dbReference type="AlphaFoldDB" id="A0A2A2SKI4"/>
<protein>
    <submittedName>
        <fullName evidence="3">PilZ domain-containing protein</fullName>
    </submittedName>
</protein>
<dbReference type="Proteomes" id="UP000218151">
    <property type="component" value="Unassembled WGS sequence"/>
</dbReference>
<keyword evidence="4" id="KW-1185">Reference proteome</keyword>
<feature type="domain" description="PilZ" evidence="2">
    <location>
        <begin position="23"/>
        <end position="103"/>
    </location>
</feature>